<dbReference type="NCBIfam" id="NF002017">
    <property type="entry name" value="PRK00823.1-2"/>
    <property type="match status" value="1"/>
</dbReference>
<proteinExistence type="inferred from homology"/>
<evidence type="ECO:0000256" key="2">
    <source>
        <dbReference type="ARBA" id="ARBA00006472"/>
    </source>
</evidence>
<dbReference type="RefSeq" id="WP_131617726.1">
    <property type="nucleotide sequence ID" value="NZ_CP036532.1"/>
</dbReference>
<evidence type="ECO:0000313" key="6">
    <source>
        <dbReference type="Proteomes" id="UP000293719"/>
    </source>
</evidence>
<dbReference type="OrthoDB" id="9794987at2"/>
<dbReference type="EC" id="4.2.1.96" evidence="4"/>
<reference evidence="5 6" key="1">
    <citation type="journal article" date="2017" name="Int. J. Syst. Evol. Microbiol.">
        <title>Roseitalea porphyridii gen. nov., sp. nov., isolated from a red alga, and reclassification of Hoeflea suaedae Chung et al. 2013 as Pseudohoeflea suaedae gen. nov., comb. nov.</title>
        <authorList>
            <person name="Hyeon J.W."/>
            <person name="Jeong S.E."/>
            <person name="Baek K."/>
            <person name="Jeon C.O."/>
        </authorList>
    </citation>
    <scope>NUCLEOTIDE SEQUENCE [LARGE SCALE GENOMIC DNA]</scope>
    <source>
        <strain evidence="5 6">MA7-20</strain>
    </source>
</reference>
<keyword evidence="6" id="KW-1185">Reference proteome</keyword>
<evidence type="ECO:0000256" key="1">
    <source>
        <dbReference type="ARBA" id="ARBA00001554"/>
    </source>
</evidence>
<accession>A0A4P6V3R0</accession>
<dbReference type="GO" id="GO:0008124">
    <property type="term" value="F:4-alpha-hydroxytetrahydrobiopterin dehydratase activity"/>
    <property type="evidence" value="ECO:0007669"/>
    <property type="project" value="UniProtKB-UniRule"/>
</dbReference>
<organism evidence="5 6">
    <name type="scientific">Roseitalea porphyridii</name>
    <dbReference type="NCBI Taxonomy" id="1852022"/>
    <lineage>
        <taxon>Bacteria</taxon>
        <taxon>Pseudomonadati</taxon>
        <taxon>Pseudomonadota</taxon>
        <taxon>Alphaproteobacteria</taxon>
        <taxon>Hyphomicrobiales</taxon>
        <taxon>Ahrensiaceae</taxon>
        <taxon>Roseitalea</taxon>
    </lineage>
</organism>
<dbReference type="SUPFAM" id="SSF55248">
    <property type="entry name" value="PCD-like"/>
    <property type="match status" value="1"/>
</dbReference>
<dbReference type="AlphaFoldDB" id="A0A4P6V3R0"/>
<comment type="similarity">
    <text evidence="2 4">Belongs to the pterin-4-alpha-carbinolamine dehydratase family.</text>
</comment>
<dbReference type="CDD" id="cd00914">
    <property type="entry name" value="PCD_DCoH_subfamily_b"/>
    <property type="match status" value="1"/>
</dbReference>
<comment type="catalytic activity">
    <reaction evidence="1 4">
        <text>(4aS,6R)-4a-hydroxy-L-erythro-5,6,7,8-tetrahydrobiopterin = (6R)-L-erythro-6,7-dihydrobiopterin + H2O</text>
        <dbReference type="Rhea" id="RHEA:11920"/>
        <dbReference type="ChEBI" id="CHEBI:15377"/>
        <dbReference type="ChEBI" id="CHEBI:15642"/>
        <dbReference type="ChEBI" id="CHEBI:43120"/>
        <dbReference type="EC" id="4.2.1.96"/>
    </reaction>
</comment>
<evidence type="ECO:0000256" key="4">
    <source>
        <dbReference type="HAMAP-Rule" id="MF_00434"/>
    </source>
</evidence>
<dbReference type="PANTHER" id="PTHR12599:SF0">
    <property type="entry name" value="PTERIN-4-ALPHA-CARBINOLAMINE DEHYDRATASE"/>
    <property type="match status" value="1"/>
</dbReference>
<dbReference type="EMBL" id="CP036532">
    <property type="protein sequence ID" value="QBK32082.1"/>
    <property type="molecule type" value="Genomic_DNA"/>
</dbReference>
<dbReference type="KEGG" id="rpod:E0E05_16725"/>
<dbReference type="GeneID" id="90768950"/>
<dbReference type="InterPro" id="IPR036428">
    <property type="entry name" value="PCD_sf"/>
</dbReference>
<dbReference type="Gene3D" id="3.30.1360.20">
    <property type="entry name" value="Transcriptional coactivator/pterin dehydratase"/>
    <property type="match status" value="1"/>
</dbReference>
<dbReference type="NCBIfam" id="NF002018">
    <property type="entry name" value="PRK00823.1-3"/>
    <property type="match status" value="1"/>
</dbReference>
<sequence length="97" mass="10418">MPKPCLTDEELTTALADLDGWTLEEGGKAITAGFKFADFPAAFGFMATCAPTAEKMDHHPEWSNVYNSVDVRLTTHDSGGVTELDIKLARAMNKAAG</sequence>
<dbReference type="Pfam" id="PF01329">
    <property type="entry name" value="Pterin_4a"/>
    <property type="match status" value="1"/>
</dbReference>
<dbReference type="InterPro" id="IPR001533">
    <property type="entry name" value="Pterin_deHydtase"/>
</dbReference>
<dbReference type="GO" id="GO:0006729">
    <property type="term" value="P:tetrahydrobiopterin biosynthetic process"/>
    <property type="evidence" value="ECO:0007669"/>
    <property type="project" value="InterPro"/>
</dbReference>
<evidence type="ECO:0000313" key="5">
    <source>
        <dbReference type="EMBL" id="QBK32082.1"/>
    </source>
</evidence>
<dbReference type="PANTHER" id="PTHR12599">
    <property type="entry name" value="PTERIN-4-ALPHA-CARBINOLAMINE DEHYDRATASE"/>
    <property type="match status" value="1"/>
</dbReference>
<gene>
    <name evidence="5" type="ORF">E0E05_16725</name>
</gene>
<evidence type="ECO:0000256" key="3">
    <source>
        <dbReference type="ARBA" id="ARBA00023239"/>
    </source>
</evidence>
<dbReference type="Proteomes" id="UP000293719">
    <property type="component" value="Chromosome"/>
</dbReference>
<dbReference type="HAMAP" id="MF_00434">
    <property type="entry name" value="Pterin_4_alpha"/>
    <property type="match status" value="1"/>
</dbReference>
<name>A0A4P6V3R0_9HYPH</name>
<keyword evidence="3 4" id="KW-0456">Lyase</keyword>
<protein>
    <recommendedName>
        <fullName evidence="4">Putative pterin-4-alpha-carbinolamine dehydratase</fullName>
        <shortName evidence="4">PHS</shortName>
        <ecNumber evidence="4">4.2.1.96</ecNumber>
    </recommendedName>
    <alternativeName>
        <fullName evidence="4">4-alpha-hydroxy-tetrahydropterin dehydratase</fullName>
    </alternativeName>
    <alternativeName>
        <fullName evidence="4">Pterin carbinolamine dehydratase</fullName>
        <shortName evidence="4">PCD</shortName>
    </alternativeName>
</protein>